<name>A0ABD2QAK7_9PLAT</name>
<dbReference type="Gene3D" id="3.40.30.10">
    <property type="entry name" value="Glutaredoxin"/>
    <property type="match status" value="1"/>
</dbReference>
<proteinExistence type="inferred from homology"/>
<dbReference type="InterPro" id="IPR036282">
    <property type="entry name" value="Glutathione-S-Trfase_C_sf"/>
</dbReference>
<dbReference type="Gene3D" id="1.20.1050.10">
    <property type="match status" value="1"/>
</dbReference>
<dbReference type="PANTHER" id="PTHR43968:SF6">
    <property type="entry name" value="GLUTATHIONE S-TRANSFERASE OMEGA"/>
    <property type="match status" value="1"/>
</dbReference>
<evidence type="ECO:0000259" key="3">
    <source>
        <dbReference type="PROSITE" id="PS50404"/>
    </source>
</evidence>
<dbReference type="Pfam" id="PF13417">
    <property type="entry name" value="GST_N_3"/>
    <property type="match status" value="1"/>
</dbReference>
<reference evidence="5 6" key="1">
    <citation type="submission" date="2024-11" db="EMBL/GenBank/DDBJ databases">
        <title>Adaptive evolution of stress response genes in parasites aligns with host niche diversity.</title>
        <authorList>
            <person name="Hahn C."/>
            <person name="Resl P."/>
        </authorList>
    </citation>
    <scope>NUCLEOTIDE SEQUENCE [LARGE SCALE GENOMIC DNA]</scope>
    <source>
        <strain evidence="5">EGGRZ-B1_66</strain>
        <tissue evidence="5">Body</tissue>
    </source>
</reference>
<dbReference type="InterPro" id="IPR036249">
    <property type="entry name" value="Thioredoxin-like_sf"/>
</dbReference>
<dbReference type="InterPro" id="IPR010987">
    <property type="entry name" value="Glutathione-S-Trfase_C-like"/>
</dbReference>
<sequence length="232" mass="27479">MFKQVTKHQTENDHEPDISQDKITLYNAININLSSKPKWYIEKYNALGKVPTLVVGGKEIITESDKVIEYIDENLVNPKHKLLNVCQLDGYKKTKELFEAVMQFIFKVFYNMNNEEWTKEQECEWLSSLIKLNDFIKGPYLFGDQLSLADFYIIPFIERYEFLMARLLKISLDQVKEGYPSHPDELKSWPKLIAYRDTLRTQDWYNAARNPISRYAEFLHAYLITKQPVYDD</sequence>
<dbReference type="Pfam" id="PF13410">
    <property type="entry name" value="GST_C_2"/>
    <property type="match status" value="1"/>
</dbReference>
<evidence type="ECO:0000313" key="5">
    <source>
        <dbReference type="EMBL" id="KAL3315776.1"/>
    </source>
</evidence>
<evidence type="ECO:0000256" key="2">
    <source>
        <dbReference type="ARBA" id="ARBA00011067"/>
    </source>
</evidence>
<keyword evidence="6" id="KW-1185">Reference proteome</keyword>
<dbReference type="EMBL" id="JBJKFK010000666">
    <property type="protein sequence ID" value="KAL3315776.1"/>
    <property type="molecule type" value="Genomic_DNA"/>
</dbReference>
<dbReference type="InterPro" id="IPR004045">
    <property type="entry name" value="Glutathione_S-Trfase_N"/>
</dbReference>
<protein>
    <submittedName>
        <fullName evidence="5">Glutathione S-transferase omega-2</fullName>
    </submittedName>
</protein>
<dbReference type="AlphaFoldDB" id="A0ABD2QAK7"/>
<dbReference type="PROSITE" id="PS50404">
    <property type="entry name" value="GST_NTER"/>
    <property type="match status" value="1"/>
</dbReference>
<evidence type="ECO:0000256" key="1">
    <source>
        <dbReference type="ARBA" id="ARBA00005861"/>
    </source>
</evidence>
<dbReference type="SUPFAM" id="SSF52833">
    <property type="entry name" value="Thioredoxin-like"/>
    <property type="match status" value="1"/>
</dbReference>
<comment type="similarity">
    <text evidence="2">Belongs to the GST superfamily. Omega family.</text>
</comment>
<comment type="similarity">
    <text evidence="1">Belongs to the GST superfamily. Mu family.</text>
</comment>
<gene>
    <name evidence="5" type="primary">GSTO2</name>
    <name evidence="5" type="ORF">Ciccas_005584</name>
</gene>
<evidence type="ECO:0000259" key="4">
    <source>
        <dbReference type="PROSITE" id="PS50405"/>
    </source>
</evidence>
<comment type="caution">
    <text evidence="5">The sequence shown here is derived from an EMBL/GenBank/DDBJ whole genome shotgun (WGS) entry which is preliminary data.</text>
</comment>
<organism evidence="5 6">
    <name type="scientific">Cichlidogyrus casuarinus</name>
    <dbReference type="NCBI Taxonomy" id="1844966"/>
    <lineage>
        <taxon>Eukaryota</taxon>
        <taxon>Metazoa</taxon>
        <taxon>Spiralia</taxon>
        <taxon>Lophotrochozoa</taxon>
        <taxon>Platyhelminthes</taxon>
        <taxon>Monogenea</taxon>
        <taxon>Monopisthocotylea</taxon>
        <taxon>Dactylogyridea</taxon>
        <taxon>Ancyrocephalidae</taxon>
        <taxon>Cichlidogyrus</taxon>
    </lineage>
</organism>
<dbReference type="PROSITE" id="PS50405">
    <property type="entry name" value="GST_CTER"/>
    <property type="match status" value="1"/>
</dbReference>
<accession>A0ABD2QAK7</accession>
<feature type="domain" description="GST N-terminal" evidence="3">
    <location>
        <begin position="1"/>
        <end position="79"/>
    </location>
</feature>
<dbReference type="InterPro" id="IPR050983">
    <property type="entry name" value="GST_Omega/HSP26"/>
</dbReference>
<evidence type="ECO:0000313" key="6">
    <source>
        <dbReference type="Proteomes" id="UP001626550"/>
    </source>
</evidence>
<dbReference type="SUPFAM" id="SSF47616">
    <property type="entry name" value="GST C-terminal domain-like"/>
    <property type="match status" value="1"/>
</dbReference>
<dbReference type="Proteomes" id="UP001626550">
    <property type="component" value="Unassembled WGS sequence"/>
</dbReference>
<dbReference type="PANTHER" id="PTHR43968">
    <property type="match status" value="1"/>
</dbReference>
<feature type="domain" description="GST C-terminal" evidence="4">
    <location>
        <begin position="77"/>
        <end position="218"/>
    </location>
</feature>